<feature type="signal peptide" evidence="1">
    <location>
        <begin position="1"/>
        <end position="23"/>
    </location>
</feature>
<feature type="chain" id="PRO_5046685925" evidence="1">
    <location>
        <begin position="24"/>
        <end position="79"/>
    </location>
</feature>
<protein>
    <submittedName>
        <fullName evidence="3">Uncharacterized protein LOC113396179</fullName>
    </submittedName>
</protein>
<dbReference type="RefSeq" id="XP_064072398.1">
    <property type="nucleotide sequence ID" value="XM_064216328.1"/>
</dbReference>
<sequence>MKFSTIFVMLMAVLALFADQTSADPKSNIKYFIRKGGRVIKKGFGFLGAAATAHEIYNEIRNRNKKVTNLYTTNEKDGG</sequence>
<keyword evidence="1" id="KW-0732">Signal</keyword>
<proteinExistence type="predicted"/>
<dbReference type="InterPro" id="IPR009456">
    <property type="entry name" value="Moricin_fam"/>
</dbReference>
<accession>A0ABM4AM71</accession>
<evidence type="ECO:0000313" key="3">
    <source>
        <dbReference type="RefSeq" id="XP_064072398.1"/>
    </source>
</evidence>
<evidence type="ECO:0000256" key="1">
    <source>
        <dbReference type="SAM" id="SignalP"/>
    </source>
</evidence>
<gene>
    <name evidence="3" type="primary">LOC113396179</name>
</gene>
<dbReference type="Pfam" id="PF06451">
    <property type="entry name" value="Moricin"/>
    <property type="match status" value="1"/>
</dbReference>
<dbReference type="InterPro" id="IPR037043">
    <property type="entry name" value="Moricin_sf"/>
</dbReference>
<dbReference type="Gene3D" id="1.20.5.750">
    <property type="entry name" value="Moricin domain"/>
    <property type="match status" value="1"/>
</dbReference>
<dbReference type="GeneID" id="113396179"/>
<evidence type="ECO:0000313" key="2">
    <source>
        <dbReference type="Proteomes" id="UP001652626"/>
    </source>
</evidence>
<dbReference type="Proteomes" id="UP001652626">
    <property type="component" value="Chromosome 11"/>
</dbReference>
<organism evidence="2 3">
    <name type="scientific">Vanessa tameamea</name>
    <name type="common">Kamehameha butterfly</name>
    <dbReference type="NCBI Taxonomy" id="334116"/>
    <lineage>
        <taxon>Eukaryota</taxon>
        <taxon>Metazoa</taxon>
        <taxon>Ecdysozoa</taxon>
        <taxon>Arthropoda</taxon>
        <taxon>Hexapoda</taxon>
        <taxon>Insecta</taxon>
        <taxon>Pterygota</taxon>
        <taxon>Neoptera</taxon>
        <taxon>Endopterygota</taxon>
        <taxon>Lepidoptera</taxon>
        <taxon>Glossata</taxon>
        <taxon>Ditrysia</taxon>
        <taxon>Papilionoidea</taxon>
        <taxon>Nymphalidae</taxon>
        <taxon>Nymphalinae</taxon>
        <taxon>Vanessa</taxon>
    </lineage>
</organism>
<reference evidence="3" key="1">
    <citation type="submission" date="2025-08" db="UniProtKB">
        <authorList>
            <consortium name="RefSeq"/>
        </authorList>
    </citation>
    <scope>IDENTIFICATION</scope>
    <source>
        <tissue evidence="3">Whole body</tissue>
    </source>
</reference>
<name>A0ABM4AM71_VANTA</name>
<keyword evidence="2" id="KW-1185">Reference proteome</keyword>